<organism evidence="1 2">
    <name type="scientific">Luteimonas salinilitoris</name>
    <dbReference type="NCBI Taxonomy" id="3237697"/>
    <lineage>
        <taxon>Bacteria</taxon>
        <taxon>Pseudomonadati</taxon>
        <taxon>Pseudomonadota</taxon>
        <taxon>Gammaproteobacteria</taxon>
        <taxon>Lysobacterales</taxon>
        <taxon>Lysobacteraceae</taxon>
        <taxon>Luteimonas</taxon>
    </lineage>
</organism>
<dbReference type="RefSeq" id="WP_370562731.1">
    <property type="nucleotide sequence ID" value="NZ_JBFWIB010000002.1"/>
</dbReference>
<gene>
    <name evidence="1" type="ORF">AB6713_12160</name>
</gene>
<comment type="caution">
    <text evidence="1">The sequence shown here is derived from an EMBL/GenBank/DDBJ whole genome shotgun (WGS) entry which is preliminary data.</text>
</comment>
<name>A0ABV4HRH9_9GAMM</name>
<evidence type="ECO:0000313" key="1">
    <source>
        <dbReference type="EMBL" id="MEZ0475362.1"/>
    </source>
</evidence>
<sequence>MYITNPIVDHPPKVMVTGDQSAAVVVVCRARLVAIRRQAILS</sequence>
<proteinExistence type="predicted"/>
<keyword evidence="2" id="KW-1185">Reference proteome</keyword>
<dbReference type="Proteomes" id="UP001566331">
    <property type="component" value="Unassembled WGS sequence"/>
</dbReference>
<dbReference type="EMBL" id="JBFWIC010000015">
    <property type="protein sequence ID" value="MEZ0475362.1"/>
    <property type="molecule type" value="Genomic_DNA"/>
</dbReference>
<reference evidence="1 2" key="1">
    <citation type="submission" date="2024-07" db="EMBL/GenBank/DDBJ databases">
        <title>Luteimonas salilacus sp. nov., isolated from the shore soil of Salt Lake in Tibet of China.</title>
        <authorList>
            <person name="Zhang X."/>
            <person name="Li A."/>
        </authorList>
    </citation>
    <scope>NUCLEOTIDE SEQUENCE [LARGE SCALE GENOMIC DNA]</scope>
    <source>
        <strain evidence="1 2">B3-2-R+30</strain>
    </source>
</reference>
<evidence type="ECO:0000313" key="2">
    <source>
        <dbReference type="Proteomes" id="UP001566331"/>
    </source>
</evidence>
<accession>A0ABV4HRH9</accession>
<protein>
    <submittedName>
        <fullName evidence="1">Uncharacterized protein</fullName>
    </submittedName>
</protein>